<name>G5EES0_CAEEL</name>
<dbReference type="AGR" id="WB:WBGene00010387"/>
<accession>G5EES0</accession>
<feature type="transmembrane region" description="Helical" evidence="1">
    <location>
        <begin position="214"/>
        <end position="231"/>
    </location>
</feature>
<dbReference type="EMBL" id="BX284605">
    <property type="protein sequence ID" value="CAE17857.1"/>
    <property type="molecule type" value="Genomic_DNA"/>
</dbReference>
<evidence type="ECO:0000313" key="3">
    <source>
        <dbReference type="Proteomes" id="UP000001940"/>
    </source>
</evidence>
<dbReference type="Proteomes" id="UP000001940">
    <property type="component" value="Chromosome V"/>
</dbReference>
<dbReference type="WormBase" id="H12D21.11">
    <property type="protein sequence ID" value="CE34901"/>
    <property type="gene ID" value="WBGene00010387"/>
</dbReference>
<dbReference type="GeneID" id="3565460"/>
<sequence length="359" mass="41140">MLQNLSTASTGSLNDILYSNWCPIFTLILLFVRVIIVIFHRRLYARPVIVSMFVTAKFLMDYLMFEGVERFSIFSEHLNLQIISAIEIFYVIMSNFMIYSIFYADFMLPTKVITQFCVLNLVSVIVAMVLLIVVENLMCYLTTIMTLHAISMILYLDKSLALIKCGIYNSVGKTFIYISIVFKIMLDHFIRIFYISNLLYNFLISSVIQDRCLYIIQLCSTFLLVFIFIFYRRHNSENIGPVFMAAKKTKSDGVKSTKFEFVFENIAEELMFPSENELNTISDVGSECDLDIDDDLPNVPEEHPGLEVASISQVVSSPDPTIFATAESGLPRRHEHRFQILRRTLNKVSSADGHSSGNR</sequence>
<evidence type="ECO:0000313" key="2">
    <source>
        <dbReference type="EMBL" id="CAE17857.1"/>
    </source>
</evidence>
<keyword evidence="3" id="KW-1185">Reference proteome</keyword>
<dbReference type="eggNOG" id="ENOG502THFF">
    <property type="taxonomic scope" value="Eukaryota"/>
</dbReference>
<dbReference type="InParanoid" id="G5EES0"/>
<feature type="transmembrane region" description="Helical" evidence="1">
    <location>
        <begin position="16"/>
        <end position="36"/>
    </location>
</feature>
<proteinExistence type="predicted"/>
<dbReference type="PaxDb" id="6239-H12D21.11"/>
<dbReference type="OrthoDB" id="5865417at2759"/>
<evidence type="ECO:0000256" key="1">
    <source>
        <dbReference type="SAM" id="Phobius"/>
    </source>
</evidence>
<feature type="transmembrane region" description="Helical" evidence="1">
    <location>
        <begin position="80"/>
        <end position="104"/>
    </location>
</feature>
<dbReference type="HOGENOM" id="CLU_066080_0_0_1"/>
<organism evidence="2 3">
    <name type="scientific">Caenorhabditis elegans</name>
    <dbReference type="NCBI Taxonomy" id="6239"/>
    <lineage>
        <taxon>Eukaryota</taxon>
        <taxon>Metazoa</taxon>
        <taxon>Ecdysozoa</taxon>
        <taxon>Nematoda</taxon>
        <taxon>Chromadorea</taxon>
        <taxon>Rhabditida</taxon>
        <taxon>Rhabditina</taxon>
        <taxon>Rhabditomorpha</taxon>
        <taxon>Rhabditoidea</taxon>
        <taxon>Rhabditidae</taxon>
        <taxon>Peloderinae</taxon>
        <taxon>Caenorhabditis</taxon>
    </lineage>
</organism>
<keyword evidence="1" id="KW-0472">Membrane</keyword>
<dbReference type="RefSeq" id="NP_001024006.1">
    <property type="nucleotide sequence ID" value="NM_001028835.1"/>
</dbReference>
<feature type="transmembrane region" description="Helical" evidence="1">
    <location>
        <begin position="116"/>
        <end position="134"/>
    </location>
</feature>
<gene>
    <name evidence="2" type="ORF">CELE_H12D21.11</name>
    <name evidence="2 4" type="ORF">H12D21.11</name>
</gene>
<dbReference type="CTD" id="3565460"/>
<protein>
    <submittedName>
        <fullName evidence="2">Transmembrane protein</fullName>
    </submittedName>
</protein>
<dbReference type="AlphaFoldDB" id="G5EES0"/>
<keyword evidence="1 2" id="KW-0812">Transmembrane</keyword>
<dbReference type="KEGG" id="cel:CELE_H12D21.11"/>
<feature type="transmembrane region" description="Helical" evidence="1">
    <location>
        <begin position="43"/>
        <end position="60"/>
    </location>
</feature>
<dbReference type="OMA" id="NFMIYSI"/>
<keyword evidence="1" id="KW-1133">Transmembrane helix</keyword>
<evidence type="ECO:0000313" key="4">
    <source>
        <dbReference type="WormBase" id="H12D21.11"/>
    </source>
</evidence>
<reference evidence="2 3" key="1">
    <citation type="journal article" date="1998" name="Science">
        <title>Genome sequence of the nematode C. elegans: a platform for investigating biology.</title>
        <authorList>
            <consortium name="The C. elegans sequencing consortium"/>
            <person name="Sulson J.E."/>
            <person name="Waterston R."/>
        </authorList>
    </citation>
    <scope>NUCLEOTIDE SEQUENCE [LARGE SCALE GENOMIC DNA]</scope>
    <source>
        <strain evidence="2 3">Bristol N2</strain>
    </source>
</reference>